<dbReference type="Proteomes" id="UP000694571">
    <property type="component" value="Unplaced"/>
</dbReference>
<name>A0A8D1LGB7_PIG</name>
<dbReference type="AlphaFoldDB" id="A0A8D1LGB7"/>
<evidence type="ECO:0000313" key="1">
    <source>
        <dbReference type="Ensembl" id="ENSSSCP00050007913.1"/>
    </source>
</evidence>
<accession>A0A8D1LGB7</accession>
<organism evidence="1 2">
    <name type="scientific">Sus scrofa</name>
    <name type="common">Pig</name>
    <dbReference type="NCBI Taxonomy" id="9823"/>
    <lineage>
        <taxon>Eukaryota</taxon>
        <taxon>Metazoa</taxon>
        <taxon>Chordata</taxon>
        <taxon>Craniata</taxon>
        <taxon>Vertebrata</taxon>
        <taxon>Euteleostomi</taxon>
        <taxon>Mammalia</taxon>
        <taxon>Eutheria</taxon>
        <taxon>Laurasiatheria</taxon>
        <taxon>Artiodactyla</taxon>
        <taxon>Suina</taxon>
        <taxon>Suidae</taxon>
        <taxon>Sus</taxon>
    </lineage>
</organism>
<evidence type="ECO:0000313" key="2">
    <source>
        <dbReference type="Proteomes" id="UP000694571"/>
    </source>
</evidence>
<sequence length="321" mass="35934">KPYNSLPLLSSQACMMWVRGGQDLGRRGWWEEGRMELGTFSAPEQPLSHSCWSSPGSLAADEKGPWRQSSTGAAADFVVLRQLPHAEDSLLQRPHPWHMTIRWGNQRPLRDERIQVVRFQTFPESIKLSGVKLGNSGANTCIIKCGPQKTKKRSVLSLLGIRQRPQITGRGRQEREKVQTILNCLDEGTDNETNLDHANRLRHLHKLPQRIQIMPKGPTFKPQSSVTLQILRSRDCSDLVASLHFSHLKMSDRSSPGKLHTAELPTQGLRPKPPHPKFGESILVQHCDTTGTPNPVIKLAEKEGAVPPLKLFSDSFLLGPF</sequence>
<protein>
    <submittedName>
        <fullName evidence="1">Uncharacterized protein</fullName>
    </submittedName>
</protein>
<dbReference type="Ensembl" id="ENSSSCT00050019094.1">
    <property type="protein sequence ID" value="ENSSSCP00050007913.1"/>
    <property type="gene ID" value="ENSSSCG00050014028.1"/>
</dbReference>
<reference evidence="1" key="1">
    <citation type="submission" date="2025-08" db="UniProtKB">
        <authorList>
            <consortium name="Ensembl"/>
        </authorList>
    </citation>
    <scope>IDENTIFICATION</scope>
</reference>
<proteinExistence type="predicted"/>